<feature type="region of interest" description="Disordered" evidence="4">
    <location>
        <begin position="1"/>
        <end position="21"/>
    </location>
</feature>
<gene>
    <name evidence="6" type="ORF">RAN89_12515</name>
</gene>
<protein>
    <submittedName>
        <fullName evidence="6">1-acyl-sn-glycerol-3-phosphate acyltransferase</fullName>
    </submittedName>
</protein>
<dbReference type="GO" id="GO:0016746">
    <property type="term" value="F:acyltransferase activity"/>
    <property type="evidence" value="ECO:0007669"/>
    <property type="project" value="UniProtKB-KW"/>
</dbReference>
<name>A0ABZ0AYD4_9BURK</name>
<evidence type="ECO:0000256" key="1">
    <source>
        <dbReference type="ARBA" id="ARBA00005189"/>
    </source>
</evidence>
<dbReference type="SUPFAM" id="SSF69593">
    <property type="entry name" value="Glycerol-3-phosphate (1)-acyltransferase"/>
    <property type="match status" value="1"/>
</dbReference>
<comment type="pathway">
    <text evidence="1">Lipid metabolism.</text>
</comment>
<evidence type="ECO:0000313" key="6">
    <source>
        <dbReference type="EMBL" id="WNO03737.1"/>
    </source>
</evidence>
<dbReference type="SMART" id="SM00563">
    <property type="entry name" value="PlsC"/>
    <property type="match status" value="1"/>
</dbReference>
<dbReference type="Pfam" id="PF01553">
    <property type="entry name" value="Acyltransferase"/>
    <property type="match status" value="1"/>
</dbReference>
<evidence type="ECO:0000256" key="4">
    <source>
        <dbReference type="SAM" id="MobiDB-lite"/>
    </source>
</evidence>
<dbReference type="EMBL" id="CP132507">
    <property type="protein sequence ID" value="WNO03737.1"/>
    <property type="molecule type" value="Genomic_DNA"/>
</dbReference>
<feature type="domain" description="Phospholipid/glycerol acyltransferase" evidence="5">
    <location>
        <begin position="53"/>
        <end position="170"/>
    </location>
</feature>
<evidence type="ECO:0000256" key="2">
    <source>
        <dbReference type="ARBA" id="ARBA00022679"/>
    </source>
</evidence>
<evidence type="ECO:0000259" key="5">
    <source>
        <dbReference type="SMART" id="SM00563"/>
    </source>
</evidence>
<evidence type="ECO:0000256" key="3">
    <source>
        <dbReference type="ARBA" id="ARBA00023315"/>
    </source>
</evidence>
<dbReference type="PANTHER" id="PTHR10434">
    <property type="entry name" value="1-ACYL-SN-GLYCEROL-3-PHOSPHATE ACYLTRANSFERASE"/>
    <property type="match status" value="1"/>
</dbReference>
<dbReference type="PANTHER" id="PTHR10434:SF9">
    <property type="entry name" value="PHOSPHOLIPID_GLYCEROL ACYLTRANSFERASE DOMAIN-CONTAINING PROTEIN"/>
    <property type="match status" value="1"/>
</dbReference>
<dbReference type="Proteomes" id="UP001302257">
    <property type="component" value="Chromosome"/>
</dbReference>
<dbReference type="InterPro" id="IPR002123">
    <property type="entry name" value="Plipid/glycerol_acylTrfase"/>
</dbReference>
<proteinExistence type="predicted"/>
<organism evidence="6 7">
    <name type="scientific">Rhodoferax mekongensis</name>
    <dbReference type="NCBI Taxonomy" id="3068341"/>
    <lineage>
        <taxon>Bacteria</taxon>
        <taxon>Pseudomonadati</taxon>
        <taxon>Pseudomonadota</taxon>
        <taxon>Betaproteobacteria</taxon>
        <taxon>Burkholderiales</taxon>
        <taxon>Comamonadaceae</taxon>
        <taxon>Rhodoferax</taxon>
    </lineage>
</organism>
<keyword evidence="2" id="KW-0808">Transferase</keyword>
<accession>A0ABZ0AYD4</accession>
<dbReference type="RefSeq" id="WP_313866621.1">
    <property type="nucleotide sequence ID" value="NZ_CP132507.1"/>
</dbReference>
<evidence type="ECO:0000313" key="7">
    <source>
        <dbReference type="Proteomes" id="UP001302257"/>
    </source>
</evidence>
<keyword evidence="3 6" id="KW-0012">Acyltransferase</keyword>
<keyword evidence="7" id="KW-1185">Reference proteome</keyword>
<reference evidence="6 7" key="1">
    <citation type="submission" date="2023-08" db="EMBL/GenBank/DDBJ databases">
        <title>Rhodoferax potami sp. nov. and Rhodoferax mekongensis sp. nov., isolated from the Mekong River in Thailand.</title>
        <authorList>
            <person name="Kitikhun S."/>
            <person name="Charoenyingcharoen P."/>
            <person name="Siriarchawattana P."/>
            <person name="Likhitrattanapisal S."/>
            <person name="Nilsakha T."/>
            <person name="Chanpet A."/>
            <person name="Rattanawaree P."/>
            <person name="Ingsriswang S."/>
        </authorList>
    </citation>
    <scope>NUCLEOTIDE SEQUENCE [LARGE SCALE GENOMIC DNA]</scope>
    <source>
        <strain evidence="6 7">TBRC 17307</strain>
    </source>
</reference>
<sequence length="229" mass="25057">MTSGTAPSKADPVASAGHAPHPVQLRGSPLARKILGLLGWRVDFEGLPALQGVMVVYPHTSNWDFIVAILAKWAVGLQLNFWAKDTLFKFPLFGRWLKWVGGIPVHRHSPQGVVGQVVEGVQRARLQSELYWLGLSPEGTRKRTEGWRSGFYQVALKANVPVGVVSLDYGRKVVDATRFMTLSGDPQADLAHMAGLLQGVRGKHPEAAAPVTFLAAQRPAPHERKQDHV</sequence>